<dbReference type="Gene3D" id="3.20.20.80">
    <property type="entry name" value="Glycosidases"/>
    <property type="match status" value="1"/>
</dbReference>
<name>A0ABU6B522_9NOCA</name>
<protein>
    <submittedName>
        <fullName evidence="4">Glycoside hydrolase domain-containing protein</fullName>
    </submittedName>
</protein>
<feature type="coiled-coil region" evidence="1">
    <location>
        <begin position="244"/>
        <end position="292"/>
    </location>
</feature>
<dbReference type="Gene3D" id="1.20.5.170">
    <property type="match status" value="1"/>
</dbReference>
<organism evidence="4 5">
    <name type="scientific">Nocardia implantans</name>
    <dbReference type="NCBI Taxonomy" id="3108168"/>
    <lineage>
        <taxon>Bacteria</taxon>
        <taxon>Bacillati</taxon>
        <taxon>Actinomycetota</taxon>
        <taxon>Actinomycetes</taxon>
        <taxon>Mycobacteriales</taxon>
        <taxon>Nocardiaceae</taxon>
        <taxon>Nocardia</taxon>
    </lineage>
</organism>
<dbReference type="InterPro" id="IPR015020">
    <property type="entry name" value="Rv2525c-like_Glyco_Hydro-like"/>
</dbReference>
<evidence type="ECO:0000256" key="2">
    <source>
        <dbReference type="SAM" id="MobiDB-lite"/>
    </source>
</evidence>
<keyword evidence="5" id="KW-1185">Reference proteome</keyword>
<reference evidence="4 5" key="1">
    <citation type="submission" date="2023-12" db="EMBL/GenBank/DDBJ databases">
        <title>novel species in genus Nocarida.</title>
        <authorList>
            <person name="Li Z."/>
        </authorList>
    </citation>
    <scope>NUCLEOTIDE SEQUENCE [LARGE SCALE GENOMIC DNA]</scope>
    <source>
        <strain evidence="4 5">CDC186</strain>
    </source>
</reference>
<dbReference type="RefSeq" id="WP_195078378.1">
    <property type="nucleotide sequence ID" value="NZ_JAYESH010000004.1"/>
</dbReference>
<dbReference type="Pfam" id="PF08924">
    <property type="entry name" value="Rv2525c_GlyHyd-like"/>
    <property type="match status" value="1"/>
</dbReference>
<comment type="caution">
    <text evidence="4">The sequence shown here is derived from an EMBL/GenBank/DDBJ whole genome shotgun (WGS) entry which is preliminary data.</text>
</comment>
<evidence type="ECO:0000259" key="3">
    <source>
        <dbReference type="Pfam" id="PF08924"/>
    </source>
</evidence>
<evidence type="ECO:0000313" key="5">
    <source>
        <dbReference type="Proteomes" id="UP001348098"/>
    </source>
</evidence>
<dbReference type="EMBL" id="JAYKYQ010000022">
    <property type="protein sequence ID" value="MEB3514810.1"/>
    <property type="molecule type" value="Genomic_DNA"/>
</dbReference>
<proteinExistence type="predicted"/>
<dbReference type="Proteomes" id="UP001348098">
    <property type="component" value="Unassembled WGS sequence"/>
</dbReference>
<feature type="region of interest" description="Disordered" evidence="2">
    <location>
        <begin position="326"/>
        <end position="365"/>
    </location>
</feature>
<evidence type="ECO:0000256" key="1">
    <source>
        <dbReference type="SAM" id="Coils"/>
    </source>
</evidence>
<dbReference type="InterPro" id="IPR017853">
    <property type="entry name" value="GH"/>
</dbReference>
<feature type="compositionally biased region" description="Basic and acidic residues" evidence="2">
    <location>
        <begin position="354"/>
        <end position="365"/>
    </location>
</feature>
<accession>A0ABU6B522</accession>
<keyword evidence="1" id="KW-0175">Coiled coil</keyword>
<feature type="domain" description="Rv2525c-like glycoside hydrolase-like" evidence="3">
    <location>
        <begin position="16"/>
        <end position="183"/>
    </location>
</feature>
<dbReference type="SUPFAM" id="SSF51445">
    <property type="entry name" value="(Trans)glycosidases"/>
    <property type="match status" value="1"/>
</dbReference>
<gene>
    <name evidence="4" type="ORF">U3653_32705</name>
</gene>
<evidence type="ECO:0000313" key="4">
    <source>
        <dbReference type="EMBL" id="MEB3514810.1"/>
    </source>
</evidence>
<keyword evidence="4" id="KW-0378">Hydrolase</keyword>
<dbReference type="GO" id="GO:0016787">
    <property type="term" value="F:hydrolase activity"/>
    <property type="evidence" value="ECO:0007669"/>
    <property type="project" value="UniProtKB-KW"/>
</dbReference>
<sequence>MRFGLDYAAGRPGGAAIRAAGYDFVVRYLSDGGPSLPGKLLTPAEANDLRAHGISIVSNWETTAARMLDGYGAGIVDARAALAQVLRCGGRVDRPIYFSADFDATQQDQLRINAYLDGAATVLGRANVGIYGGYWAVSRALDAGYATWAWQTDAWSGTNVETRRAIHQTRRQVTVGGVRCDVNEAETIDFGQWDFVEQEEPDVTPEQEAVLRDIQIQLRGPDLSGWPQLGADADGRNRTLVDGLAAALARIATLEHEAAELRTRVGELRTEISELEATTAELTEQVERWNGRHWPWPLSLIEGPAALVGEQLARLEALLPDFPGLPGHDGTRRAADDDAEPAALTSKNRAHTGAIDERAPFGERE</sequence>